<keyword evidence="3 12" id="KW-0812">Transmembrane</keyword>
<evidence type="ECO:0000256" key="5">
    <source>
        <dbReference type="ARBA" id="ARBA00022989"/>
    </source>
</evidence>
<dbReference type="EMBL" id="AP019368">
    <property type="protein sequence ID" value="BBH51717.1"/>
    <property type="molecule type" value="Genomic_DNA"/>
</dbReference>
<dbReference type="GO" id="GO:0006784">
    <property type="term" value="P:heme A biosynthetic process"/>
    <property type="evidence" value="ECO:0007669"/>
    <property type="project" value="InterPro"/>
</dbReference>
<evidence type="ECO:0000256" key="8">
    <source>
        <dbReference type="ARBA" id="ARBA00023133"/>
    </source>
</evidence>
<keyword evidence="10" id="KW-1015">Disulfide bond</keyword>
<feature type="transmembrane region" description="Helical" evidence="12">
    <location>
        <begin position="218"/>
        <end position="239"/>
    </location>
</feature>
<evidence type="ECO:0000256" key="11">
    <source>
        <dbReference type="ARBA" id="ARBA00023444"/>
    </source>
</evidence>
<proteinExistence type="predicted"/>
<evidence type="ECO:0000256" key="9">
    <source>
        <dbReference type="ARBA" id="ARBA00023136"/>
    </source>
</evidence>
<dbReference type="PANTHER" id="PTHR35457">
    <property type="entry name" value="HEME A SYNTHASE"/>
    <property type="match status" value="1"/>
</dbReference>
<comment type="pathway">
    <text evidence="11">Porphyrin-containing compound metabolism.</text>
</comment>
<evidence type="ECO:0000256" key="12">
    <source>
        <dbReference type="SAM" id="Phobius"/>
    </source>
</evidence>
<accession>A0A4V0P222</accession>
<keyword evidence="2" id="KW-1003">Cell membrane</keyword>
<keyword evidence="14" id="KW-1185">Reference proteome</keyword>
<dbReference type="Pfam" id="PF02628">
    <property type="entry name" value="COX15-CtaA"/>
    <property type="match status" value="1"/>
</dbReference>
<dbReference type="Proteomes" id="UP000291236">
    <property type="component" value="Chromosome"/>
</dbReference>
<keyword evidence="5 12" id="KW-1133">Transmembrane helix</keyword>
<dbReference type="AlphaFoldDB" id="A0A4V0P222"/>
<feature type="transmembrane region" description="Helical" evidence="12">
    <location>
        <begin position="7"/>
        <end position="27"/>
    </location>
</feature>
<dbReference type="RefSeq" id="WP_130605529.1">
    <property type="nucleotide sequence ID" value="NZ_AP019368.1"/>
</dbReference>
<evidence type="ECO:0000256" key="10">
    <source>
        <dbReference type="ARBA" id="ARBA00023157"/>
    </source>
</evidence>
<comment type="subcellular location">
    <subcellularLocation>
        <location evidence="1">Membrane</location>
        <topology evidence="1">Multi-pass membrane protein</topology>
    </subcellularLocation>
</comment>
<dbReference type="InterPro" id="IPR003780">
    <property type="entry name" value="COX15/CtaA_fam"/>
</dbReference>
<dbReference type="OrthoDB" id="5289690at2"/>
<evidence type="ECO:0000256" key="2">
    <source>
        <dbReference type="ARBA" id="ARBA00022475"/>
    </source>
</evidence>
<sequence length="313" mass="34775">MKNIKNFAFYSWAFLVFNFFVVLNGAFVRATGSGAGCGEHWPLCNGQFIPDFAKVHTIVEFSHRTLSGLAGIGAVVLLVWSFKVTEKGSPIRKTAFCSFCLMVFEALLGAGLVLFGLVANNSSVFRAYVMSLHLISTFLLLASIALTAYYSSGFGIAQLRGQNKKIFLIAIAIFGLFFIGVSGAITALGDTLFKPNYVGEGLFAENEGTTHFLKSLRVYHPIFAVLISFYIIVMTWNFVHKNSAKRIKKFAYFITCIIVVQILCGFINIVLLAPVWMQIVHLLTGDIVWVACILFCNEVLAEEKFLEKVFRYS</sequence>
<dbReference type="PANTHER" id="PTHR35457:SF1">
    <property type="entry name" value="HEME A SYNTHASE"/>
    <property type="match status" value="1"/>
</dbReference>
<dbReference type="GO" id="GO:0046872">
    <property type="term" value="F:metal ion binding"/>
    <property type="evidence" value="ECO:0007669"/>
    <property type="project" value="UniProtKB-KW"/>
</dbReference>
<keyword evidence="6" id="KW-0560">Oxidoreductase</keyword>
<feature type="transmembrane region" description="Helical" evidence="12">
    <location>
        <begin position="279"/>
        <end position="301"/>
    </location>
</feature>
<evidence type="ECO:0000256" key="6">
    <source>
        <dbReference type="ARBA" id="ARBA00023002"/>
    </source>
</evidence>
<organism evidence="13 14">
    <name type="scientific">Fluviispira sanaruensis</name>
    <dbReference type="NCBI Taxonomy" id="2493639"/>
    <lineage>
        <taxon>Bacteria</taxon>
        <taxon>Pseudomonadati</taxon>
        <taxon>Bdellovibrionota</taxon>
        <taxon>Oligoflexia</taxon>
        <taxon>Silvanigrellales</taxon>
        <taxon>Silvanigrellaceae</taxon>
        <taxon>Fluviispira</taxon>
    </lineage>
</organism>
<feature type="transmembrane region" description="Helical" evidence="12">
    <location>
        <begin position="94"/>
        <end position="119"/>
    </location>
</feature>
<keyword evidence="7" id="KW-0408">Iron</keyword>
<dbReference type="KEGG" id="sbf:JCM31447_01340"/>
<evidence type="ECO:0000256" key="7">
    <source>
        <dbReference type="ARBA" id="ARBA00023004"/>
    </source>
</evidence>
<feature type="transmembrane region" description="Helical" evidence="12">
    <location>
        <begin position="251"/>
        <end position="273"/>
    </location>
</feature>
<keyword evidence="8" id="KW-0350">Heme biosynthesis</keyword>
<gene>
    <name evidence="13" type="ORF">JCM31447_01340</name>
</gene>
<feature type="transmembrane region" description="Helical" evidence="12">
    <location>
        <begin position="65"/>
        <end position="82"/>
    </location>
</feature>
<dbReference type="GO" id="GO:0016491">
    <property type="term" value="F:oxidoreductase activity"/>
    <property type="evidence" value="ECO:0007669"/>
    <property type="project" value="UniProtKB-KW"/>
</dbReference>
<evidence type="ECO:0000256" key="3">
    <source>
        <dbReference type="ARBA" id="ARBA00022692"/>
    </source>
</evidence>
<protein>
    <submittedName>
        <fullName evidence="13">Cytochrome oxidase assembly protein</fullName>
    </submittedName>
</protein>
<evidence type="ECO:0000256" key="4">
    <source>
        <dbReference type="ARBA" id="ARBA00022723"/>
    </source>
</evidence>
<evidence type="ECO:0000313" key="13">
    <source>
        <dbReference type="EMBL" id="BBH51717.1"/>
    </source>
</evidence>
<keyword evidence="9 12" id="KW-0472">Membrane</keyword>
<evidence type="ECO:0000256" key="1">
    <source>
        <dbReference type="ARBA" id="ARBA00004141"/>
    </source>
</evidence>
<evidence type="ECO:0000313" key="14">
    <source>
        <dbReference type="Proteomes" id="UP000291236"/>
    </source>
</evidence>
<feature type="transmembrane region" description="Helical" evidence="12">
    <location>
        <begin position="166"/>
        <end position="188"/>
    </location>
</feature>
<dbReference type="GO" id="GO:0016020">
    <property type="term" value="C:membrane"/>
    <property type="evidence" value="ECO:0007669"/>
    <property type="project" value="UniProtKB-SubCell"/>
</dbReference>
<name>A0A4V0P222_FLUSA</name>
<reference evidence="13 14" key="1">
    <citation type="submission" date="2018-12" db="EMBL/GenBank/DDBJ databases">
        <title>Rubrispira sanarue gen. nov., sp., nov., a member of the order Silvanigrellales, isolated from a brackish lake in Hamamatsu Japan.</title>
        <authorList>
            <person name="Maejima Y."/>
            <person name="Iino T."/>
            <person name="Muraguchi Y."/>
            <person name="Fukuda K."/>
            <person name="Nojiri H."/>
            <person name="Ohkuma M."/>
            <person name="Moriuchi R."/>
            <person name="Dohra H."/>
            <person name="Kimbara K."/>
            <person name="Shintani M."/>
        </authorList>
    </citation>
    <scope>NUCLEOTIDE SEQUENCE [LARGE SCALE GENOMIC DNA]</scope>
    <source>
        <strain evidence="13 14">RF1110005</strain>
    </source>
</reference>
<keyword evidence="4" id="KW-0479">Metal-binding</keyword>
<feature type="transmembrane region" description="Helical" evidence="12">
    <location>
        <begin position="125"/>
        <end position="146"/>
    </location>
</feature>
<dbReference type="InterPro" id="IPR050450">
    <property type="entry name" value="COX15/CtaA_HemeA_synthase"/>
</dbReference>